<keyword evidence="4" id="KW-0238">DNA-binding</keyword>
<accession>A0A1M6BML3</accession>
<dbReference type="InterPro" id="IPR011006">
    <property type="entry name" value="CheY-like_superfamily"/>
</dbReference>
<protein>
    <submittedName>
        <fullName evidence="8">Response regulator receiver domain-containing protein</fullName>
    </submittedName>
</protein>
<name>A0A1M6BML3_9RHOB</name>
<dbReference type="Pfam" id="PF00072">
    <property type="entry name" value="Response_reg"/>
    <property type="match status" value="1"/>
</dbReference>
<keyword evidence="2" id="KW-0902">Two-component regulatory system</keyword>
<dbReference type="EMBL" id="FQZQ01000001">
    <property type="protein sequence ID" value="SHI49961.1"/>
    <property type="molecule type" value="Genomic_DNA"/>
</dbReference>
<evidence type="ECO:0000256" key="2">
    <source>
        <dbReference type="ARBA" id="ARBA00023012"/>
    </source>
</evidence>
<dbReference type="RefSeq" id="WP_073248603.1">
    <property type="nucleotide sequence ID" value="NZ_FQZQ01000001.1"/>
</dbReference>
<evidence type="ECO:0000259" key="7">
    <source>
        <dbReference type="PROSITE" id="PS50110"/>
    </source>
</evidence>
<dbReference type="GO" id="GO:0000976">
    <property type="term" value="F:transcription cis-regulatory region binding"/>
    <property type="evidence" value="ECO:0007669"/>
    <property type="project" value="TreeGrafter"/>
</dbReference>
<dbReference type="SUPFAM" id="SSF52172">
    <property type="entry name" value="CheY-like"/>
    <property type="match status" value="1"/>
</dbReference>
<evidence type="ECO:0000313" key="9">
    <source>
        <dbReference type="Proteomes" id="UP000183982"/>
    </source>
</evidence>
<dbReference type="GO" id="GO:0006355">
    <property type="term" value="P:regulation of DNA-templated transcription"/>
    <property type="evidence" value="ECO:0007669"/>
    <property type="project" value="TreeGrafter"/>
</dbReference>
<evidence type="ECO:0000256" key="4">
    <source>
        <dbReference type="ARBA" id="ARBA00023125"/>
    </source>
</evidence>
<feature type="domain" description="Response regulatory" evidence="7">
    <location>
        <begin position="2"/>
        <end position="121"/>
    </location>
</feature>
<keyword evidence="9" id="KW-1185">Reference proteome</keyword>
<evidence type="ECO:0000313" key="8">
    <source>
        <dbReference type="EMBL" id="SHI49961.1"/>
    </source>
</evidence>
<dbReference type="PANTHER" id="PTHR48111">
    <property type="entry name" value="REGULATOR OF RPOS"/>
    <property type="match status" value="1"/>
</dbReference>
<keyword evidence="5" id="KW-0804">Transcription</keyword>
<dbReference type="Proteomes" id="UP000183982">
    <property type="component" value="Unassembled WGS sequence"/>
</dbReference>
<dbReference type="GO" id="GO:0000156">
    <property type="term" value="F:phosphorelay response regulator activity"/>
    <property type="evidence" value="ECO:0007669"/>
    <property type="project" value="TreeGrafter"/>
</dbReference>
<feature type="modified residue" description="4-aspartylphosphate" evidence="6">
    <location>
        <position position="54"/>
    </location>
</feature>
<dbReference type="AlphaFoldDB" id="A0A1M6BML3"/>
<proteinExistence type="predicted"/>
<evidence type="ECO:0000256" key="5">
    <source>
        <dbReference type="ARBA" id="ARBA00023163"/>
    </source>
</evidence>
<gene>
    <name evidence="8" type="ORF">SAMN05444000_101276</name>
</gene>
<reference evidence="9" key="1">
    <citation type="submission" date="2016-11" db="EMBL/GenBank/DDBJ databases">
        <authorList>
            <person name="Varghese N."/>
            <person name="Submissions S."/>
        </authorList>
    </citation>
    <scope>NUCLEOTIDE SEQUENCE [LARGE SCALE GENOMIC DNA]</scope>
    <source>
        <strain evidence="9">DSM 100564</strain>
    </source>
</reference>
<evidence type="ECO:0000256" key="3">
    <source>
        <dbReference type="ARBA" id="ARBA00023015"/>
    </source>
</evidence>
<keyword evidence="1 6" id="KW-0597">Phosphoprotein</keyword>
<organism evidence="8 9">
    <name type="scientific">Shimia gijangensis</name>
    <dbReference type="NCBI Taxonomy" id="1470563"/>
    <lineage>
        <taxon>Bacteria</taxon>
        <taxon>Pseudomonadati</taxon>
        <taxon>Pseudomonadota</taxon>
        <taxon>Alphaproteobacteria</taxon>
        <taxon>Rhodobacterales</taxon>
        <taxon>Roseobacteraceae</taxon>
    </lineage>
</organism>
<dbReference type="GO" id="GO:0005829">
    <property type="term" value="C:cytosol"/>
    <property type="evidence" value="ECO:0007669"/>
    <property type="project" value="TreeGrafter"/>
</dbReference>
<dbReference type="SMART" id="SM00448">
    <property type="entry name" value="REC"/>
    <property type="match status" value="1"/>
</dbReference>
<dbReference type="InterPro" id="IPR001789">
    <property type="entry name" value="Sig_transdc_resp-reg_receiver"/>
</dbReference>
<dbReference type="OrthoDB" id="7326651at2"/>
<sequence>MKILIVDDEPDIQVLLTFFLEAMGHTQVVTASSAFEALKIVESSEIPFDMFMLDIQMPNMSGIELCQVLRAMPEYRFKPILMVTAMSDKKYVDTAFAAGATDYLNKPFDELELKHRLGLAERATFHERQVAKDAQTISDTLAHEPLANPYDLSNAVPIDDVNGVMRVHAFESYLKHLRVLQFQKTHFFCGEC</sequence>
<dbReference type="STRING" id="1470563.SAMN05444000_101276"/>
<dbReference type="GO" id="GO:0032993">
    <property type="term" value="C:protein-DNA complex"/>
    <property type="evidence" value="ECO:0007669"/>
    <property type="project" value="TreeGrafter"/>
</dbReference>
<dbReference type="InterPro" id="IPR039420">
    <property type="entry name" value="WalR-like"/>
</dbReference>
<dbReference type="PROSITE" id="PS50110">
    <property type="entry name" value="RESPONSE_REGULATORY"/>
    <property type="match status" value="1"/>
</dbReference>
<evidence type="ECO:0000256" key="1">
    <source>
        <dbReference type="ARBA" id="ARBA00022553"/>
    </source>
</evidence>
<dbReference type="Gene3D" id="3.40.50.2300">
    <property type="match status" value="1"/>
</dbReference>
<evidence type="ECO:0000256" key="6">
    <source>
        <dbReference type="PROSITE-ProRule" id="PRU00169"/>
    </source>
</evidence>
<keyword evidence="3" id="KW-0805">Transcription regulation</keyword>
<dbReference type="PANTHER" id="PTHR48111:SF1">
    <property type="entry name" value="TWO-COMPONENT RESPONSE REGULATOR ORR33"/>
    <property type="match status" value="1"/>
</dbReference>